<sequence>MLSSTPLEEVVAAASPNAVVWAQLDIRKDRSLSVQDALRAKRCGCAAIVFTVDLPLISRDPALSGSDFTPEPFDEM</sequence>
<feature type="domain" description="FMN-dependent dehydrogenase" evidence="2">
    <location>
        <begin position="2"/>
        <end position="59"/>
    </location>
</feature>
<evidence type="ECO:0000313" key="3">
    <source>
        <dbReference type="EMBL" id="KAH9372543.1"/>
    </source>
</evidence>
<reference evidence="3 4" key="1">
    <citation type="journal article" date="2020" name="Cell">
        <title>Large-Scale Comparative Analyses of Tick Genomes Elucidate Their Genetic Diversity and Vector Capacities.</title>
        <authorList>
            <consortium name="Tick Genome and Microbiome Consortium (TIGMIC)"/>
            <person name="Jia N."/>
            <person name="Wang J."/>
            <person name="Shi W."/>
            <person name="Du L."/>
            <person name="Sun Y."/>
            <person name="Zhan W."/>
            <person name="Jiang J.F."/>
            <person name="Wang Q."/>
            <person name="Zhang B."/>
            <person name="Ji P."/>
            <person name="Bell-Sakyi L."/>
            <person name="Cui X.M."/>
            <person name="Yuan T.T."/>
            <person name="Jiang B.G."/>
            <person name="Yang W.F."/>
            <person name="Lam T.T."/>
            <person name="Chang Q.C."/>
            <person name="Ding S.J."/>
            <person name="Wang X.J."/>
            <person name="Zhu J.G."/>
            <person name="Ruan X.D."/>
            <person name="Zhao L."/>
            <person name="Wei J.T."/>
            <person name="Ye R.Z."/>
            <person name="Que T.C."/>
            <person name="Du C.H."/>
            <person name="Zhou Y.H."/>
            <person name="Cheng J.X."/>
            <person name="Dai P.F."/>
            <person name="Guo W.B."/>
            <person name="Han X.H."/>
            <person name="Huang E.J."/>
            <person name="Li L.F."/>
            <person name="Wei W."/>
            <person name="Gao Y.C."/>
            <person name="Liu J.Z."/>
            <person name="Shao H.Z."/>
            <person name="Wang X."/>
            <person name="Wang C.C."/>
            <person name="Yang T.C."/>
            <person name="Huo Q.B."/>
            <person name="Li W."/>
            <person name="Chen H.Y."/>
            <person name="Chen S.E."/>
            <person name="Zhou L.G."/>
            <person name="Ni X.B."/>
            <person name="Tian J.H."/>
            <person name="Sheng Y."/>
            <person name="Liu T."/>
            <person name="Pan Y.S."/>
            <person name="Xia L.Y."/>
            <person name="Li J."/>
            <person name="Zhao F."/>
            <person name="Cao W.C."/>
        </authorList>
    </citation>
    <scope>NUCLEOTIDE SEQUENCE [LARGE SCALE GENOMIC DNA]</scope>
    <source>
        <strain evidence="3">HaeL-2018</strain>
    </source>
</reference>
<dbReference type="SUPFAM" id="SSF51395">
    <property type="entry name" value="FMN-linked oxidoreductases"/>
    <property type="match status" value="1"/>
</dbReference>
<name>A0A9J6GCM3_HAELO</name>
<dbReference type="GO" id="GO:0016491">
    <property type="term" value="F:oxidoreductase activity"/>
    <property type="evidence" value="ECO:0007669"/>
    <property type="project" value="InterPro"/>
</dbReference>
<dbReference type="OrthoDB" id="6487294at2759"/>
<evidence type="ECO:0000313" key="4">
    <source>
        <dbReference type="Proteomes" id="UP000821853"/>
    </source>
</evidence>
<accession>A0A9J6GCM3</accession>
<evidence type="ECO:0000259" key="2">
    <source>
        <dbReference type="Pfam" id="PF01070"/>
    </source>
</evidence>
<proteinExistence type="predicted"/>
<comment type="caution">
    <text evidence="3">The sequence shown here is derived from an EMBL/GenBank/DDBJ whole genome shotgun (WGS) entry which is preliminary data.</text>
</comment>
<dbReference type="InterPro" id="IPR013785">
    <property type="entry name" value="Aldolase_TIM"/>
</dbReference>
<dbReference type="Proteomes" id="UP000821853">
    <property type="component" value="Chromosome 4"/>
</dbReference>
<keyword evidence="4" id="KW-1185">Reference proteome</keyword>
<dbReference type="VEuPathDB" id="VectorBase:HLOH_060108"/>
<gene>
    <name evidence="3" type="ORF">HPB48_013053</name>
</gene>
<dbReference type="Gene3D" id="3.20.20.70">
    <property type="entry name" value="Aldolase class I"/>
    <property type="match status" value="1"/>
</dbReference>
<dbReference type="InterPro" id="IPR000262">
    <property type="entry name" value="FMN-dep_DH"/>
</dbReference>
<dbReference type="AlphaFoldDB" id="A0A9J6GCM3"/>
<protein>
    <recommendedName>
        <fullName evidence="2">FMN-dependent dehydrogenase domain-containing protein</fullName>
    </recommendedName>
</protein>
<dbReference type="EMBL" id="JABSTR010000006">
    <property type="protein sequence ID" value="KAH9372543.1"/>
    <property type="molecule type" value="Genomic_DNA"/>
</dbReference>
<comment type="cofactor">
    <cofactor evidence="1">
        <name>FMN</name>
        <dbReference type="ChEBI" id="CHEBI:58210"/>
    </cofactor>
</comment>
<evidence type="ECO:0000256" key="1">
    <source>
        <dbReference type="ARBA" id="ARBA00001917"/>
    </source>
</evidence>
<organism evidence="3 4">
    <name type="scientific">Haemaphysalis longicornis</name>
    <name type="common">Bush tick</name>
    <dbReference type="NCBI Taxonomy" id="44386"/>
    <lineage>
        <taxon>Eukaryota</taxon>
        <taxon>Metazoa</taxon>
        <taxon>Ecdysozoa</taxon>
        <taxon>Arthropoda</taxon>
        <taxon>Chelicerata</taxon>
        <taxon>Arachnida</taxon>
        <taxon>Acari</taxon>
        <taxon>Parasitiformes</taxon>
        <taxon>Ixodida</taxon>
        <taxon>Ixodoidea</taxon>
        <taxon>Ixodidae</taxon>
        <taxon>Haemaphysalinae</taxon>
        <taxon>Haemaphysalis</taxon>
    </lineage>
</organism>
<dbReference type="Pfam" id="PF01070">
    <property type="entry name" value="FMN_dh"/>
    <property type="match status" value="1"/>
</dbReference>